<reference evidence="2" key="1">
    <citation type="submission" date="2015-09" db="EMBL/GenBank/DDBJ databases">
        <authorList>
            <person name="Bertelli C."/>
        </authorList>
    </citation>
    <scope>NUCLEOTIDE SEQUENCE [LARGE SCALE GENOMIC DNA]</scope>
    <source>
        <strain evidence="2">KNic</strain>
    </source>
</reference>
<organism evidence="1 2">
    <name type="scientific">Candidatus Protochlamydia naegleriophila</name>
    <dbReference type="NCBI Taxonomy" id="389348"/>
    <lineage>
        <taxon>Bacteria</taxon>
        <taxon>Pseudomonadati</taxon>
        <taxon>Chlamydiota</taxon>
        <taxon>Chlamydiia</taxon>
        <taxon>Parachlamydiales</taxon>
        <taxon>Parachlamydiaceae</taxon>
        <taxon>Candidatus Protochlamydia</taxon>
    </lineage>
</organism>
<proteinExistence type="predicted"/>
<protein>
    <submittedName>
        <fullName evidence="1">Uncharacterized protein</fullName>
    </submittedName>
</protein>
<evidence type="ECO:0000313" key="1">
    <source>
        <dbReference type="EMBL" id="CUI17288.1"/>
    </source>
</evidence>
<dbReference type="KEGG" id="pnl:PNK_1679"/>
<name>A0A0U5JBP7_9BACT</name>
<evidence type="ECO:0000313" key="2">
    <source>
        <dbReference type="Proteomes" id="UP000069902"/>
    </source>
</evidence>
<dbReference type="Proteomes" id="UP000069902">
    <property type="component" value="Chromosome cPNK"/>
</dbReference>
<dbReference type="InParanoid" id="A0A0U5JBP7"/>
<sequence>MQKGHLLQFSCQCCQQPIQFSVFDVEKNVVGGVNCPDCGIMYDFSDEALLRQLRKFENLCRQIHLSEEILSNTSVGIYVGDREIKIPYKILLTRLNSTLDLMVGERPLTITFRIEPTKDMPSLDHYSKIL</sequence>
<keyword evidence="2" id="KW-1185">Reference proteome</keyword>
<dbReference type="AlphaFoldDB" id="A0A0U5JBP7"/>
<accession>A0A0U5JBP7</accession>
<dbReference type="EMBL" id="LN879502">
    <property type="protein sequence ID" value="CUI17288.1"/>
    <property type="molecule type" value="Genomic_DNA"/>
</dbReference>
<dbReference type="RefSeq" id="WP_032124141.1">
    <property type="nucleotide sequence ID" value="NZ_LN879502.1"/>
</dbReference>
<gene>
    <name evidence="1" type="ORF">PNK_1679</name>
</gene>
<dbReference type="PATRIC" id="fig|389348.3.peg.1880"/>